<evidence type="ECO:0000313" key="3">
    <source>
        <dbReference type="Proteomes" id="UP001519460"/>
    </source>
</evidence>
<dbReference type="EMBL" id="JACVVK020000656">
    <property type="protein sequence ID" value="KAK7459698.1"/>
    <property type="molecule type" value="Genomic_DNA"/>
</dbReference>
<proteinExistence type="predicted"/>
<organism evidence="2 3">
    <name type="scientific">Batillaria attramentaria</name>
    <dbReference type="NCBI Taxonomy" id="370345"/>
    <lineage>
        <taxon>Eukaryota</taxon>
        <taxon>Metazoa</taxon>
        <taxon>Spiralia</taxon>
        <taxon>Lophotrochozoa</taxon>
        <taxon>Mollusca</taxon>
        <taxon>Gastropoda</taxon>
        <taxon>Caenogastropoda</taxon>
        <taxon>Sorbeoconcha</taxon>
        <taxon>Cerithioidea</taxon>
        <taxon>Batillariidae</taxon>
        <taxon>Batillaria</taxon>
    </lineage>
</organism>
<protein>
    <submittedName>
        <fullName evidence="2">Uncharacterized protein</fullName>
    </submittedName>
</protein>
<reference evidence="2 3" key="1">
    <citation type="journal article" date="2023" name="Sci. Data">
        <title>Genome assembly of the Korean intertidal mud-creeper Batillaria attramentaria.</title>
        <authorList>
            <person name="Patra A.K."/>
            <person name="Ho P.T."/>
            <person name="Jun S."/>
            <person name="Lee S.J."/>
            <person name="Kim Y."/>
            <person name="Won Y.J."/>
        </authorList>
    </citation>
    <scope>NUCLEOTIDE SEQUENCE [LARGE SCALE GENOMIC DNA]</scope>
    <source>
        <strain evidence="2">Wonlab-2016</strain>
    </source>
</reference>
<feature type="region of interest" description="Disordered" evidence="1">
    <location>
        <begin position="37"/>
        <end position="56"/>
    </location>
</feature>
<dbReference type="Proteomes" id="UP001519460">
    <property type="component" value="Unassembled WGS sequence"/>
</dbReference>
<gene>
    <name evidence="2" type="ORF">BaRGS_00038970</name>
</gene>
<evidence type="ECO:0000256" key="1">
    <source>
        <dbReference type="SAM" id="MobiDB-lite"/>
    </source>
</evidence>
<keyword evidence="3" id="KW-1185">Reference proteome</keyword>
<dbReference type="AlphaFoldDB" id="A0ABD0J597"/>
<evidence type="ECO:0000313" key="2">
    <source>
        <dbReference type="EMBL" id="KAK7459698.1"/>
    </source>
</evidence>
<name>A0ABD0J597_9CAEN</name>
<accession>A0ABD0J597</accession>
<sequence length="107" mass="11556">MVPALQTVADTGGLETASLQTASLQTASLQYPKRTSVWGRAETKRPSADTNDSDGLSLFTSNMTVTNRNSSLNGRIHDVHKYWLTSVSSDLSDVIHADSLFTPSPCQ</sequence>
<comment type="caution">
    <text evidence="2">The sequence shown here is derived from an EMBL/GenBank/DDBJ whole genome shotgun (WGS) entry which is preliminary data.</text>
</comment>